<dbReference type="NCBIfam" id="TIGR00173">
    <property type="entry name" value="menD"/>
    <property type="match status" value="1"/>
</dbReference>
<dbReference type="PIRSF" id="PIRSF004983">
    <property type="entry name" value="MenD"/>
    <property type="match status" value="1"/>
</dbReference>
<gene>
    <name evidence="6 9" type="primary">menD</name>
    <name evidence="9" type="ORF">FMM08_00325</name>
</gene>
<keyword evidence="4 6" id="KW-0786">Thiamine pyrophosphate</keyword>
<dbReference type="InterPro" id="IPR029061">
    <property type="entry name" value="THDP-binding"/>
</dbReference>
<dbReference type="Proteomes" id="UP000321234">
    <property type="component" value="Unassembled WGS sequence"/>
</dbReference>
<keyword evidence="3 6" id="KW-0460">Magnesium</keyword>
<comment type="similarity">
    <text evidence="6">Belongs to the TPP enzyme family. MenD subfamily.</text>
</comment>
<dbReference type="PANTHER" id="PTHR42916">
    <property type="entry name" value="2-SUCCINYL-5-ENOLPYRUVYL-6-HYDROXY-3-CYCLOHEXENE-1-CARBOXYLATE SYNTHASE"/>
    <property type="match status" value="1"/>
</dbReference>
<evidence type="ECO:0000259" key="8">
    <source>
        <dbReference type="Pfam" id="PF02776"/>
    </source>
</evidence>
<organism evidence="9 10">
    <name type="scientific">Quadrisphaera setariae</name>
    <dbReference type="NCBI Taxonomy" id="2593304"/>
    <lineage>
        <taxon>Bacteria</taxon>
        <taxon>Bacillati</taxon>
        <taxon>Actinomycetota</taxon>
        <taxon>Actinomycetes</taxon>
        <taxon>Kineosporiales</taxon>
        <taxon>Kineosporiaceae</taxon>
        <taxon>Quadrisphaera</taxon>
    </lineage>
</organism>
<reference evidence="9 10" key="1">
    <citation type="submission" date="2019-07" db="EMBL/GenBank/DDBJ databases">
        <title>Quadrisphaera sp. strain DD2A genome sequencing and assembly.</title>
        <authorList>
            <person name="Kim I."/>
        </authorList>
    </citation>
    <scope>NUCLEOTIDE SEQUENCE [LARGE SCALE GENOMIC DNA]</scope>
    <source>
        <strain evidence="9 10">DD2A</strain>
    </source>
</reference>
<dbReference type="Pfam" id="PF02775">
    <property type="entry name" value="TPP_enzyme_C"/>
    <property type="match status" value="1"/>
</dbReference>
<dbReference type="Gene3D" id="3.40.50.1220">
    <property type="entry name" value="TPP-binding domain"/>
    <property type="match status" value="1"/>
</dbReference>
<name>A0A5C8ZIM7_9ACTN</name>
<comment type="function">
    <text evidence="6">Catalyzes the thiamine diphosphate-dependent decarboxylation of 2-oxoglutarate and the subsequent addition of the resulting succinic semialdehyde-thiamine pyrophosphate anion to isochorismate to yield 2-succinyl-5-enolpyruvyl-6-hydroxy-3-cyclohexene-1-carboxylate (SEPHCHC).</text>
</comment>
<keyword evidence="1 6" id="KW-0808">Transferase</keyword>
<keyword evidence="10" id="KW-1185">Reference proteome</keyword>
<dbReference type="SUPFAM" id="SSF52518">
    <property type="entry name" value="Thiamin diphosphate-binding fold (THDP-binding)"/>
    <property type="match status" value="2"/>
</dbReference>
<evidence type="ECO:0000313" key="10">
    <source>
        <dbReference type="Proteomes" id="UP000321234"/>
    </source>
</evidence>
<feature type="domain" description="Thiamine pyrophosphate enzyme TPP-binding" evidence="7">
    <location>
        <begin position="431"/>
        <end position="562"/>
    </location>
</feature>
<evidence type="ECO:0000256" key="2">
    <source>
        <dbReference type="ARBA" id="ARBA00022723"/>
    </source>
</evidence>
<dbReference type="GO" id="GO:0000287">
    <property type="term" value="F:magnesium ion binding"/>
    <property type="evidence" value="ECO:0007669"/>
    <property type="project" value="UniProtKB-UniRule"/>
</dbReference>
<dbReference type="UniPathway" id="UPA01057">
    <property type="reaction ID" value="UER00164"/>
</dbReference>
<comment type="caution">
    <text evidence="9">The sequence shown here is derived from an EMBL/GenBank/DDBJ whole genome shotgun (WGS) entry which is preliminary data.</text>
</comment>
<dbReference type="UniPathway" id="UPA00079"/>
<protein>
    <recommendedName>
        <fullName evidence="6">2-succinyl-5-enolpyruvyl-6-hydroxy-3-cyclohexene-1-carboxylate synthase</fullName>
        <shortName evidence="6">SEPHCHC synthase</shortName>
        <ecNumber evidence="6">2.2.1.9</ecNumber>
    </recommendedName>
    <alternativeName>
        <fullName evidence="6">Menaquinone biosynthesis protein MenD</fullName>
    </alternativeName>
</protein>
<dbReference type="EC" id="2.2.1.9" evidence="6"/>
<dbReference type="Gene3D" id="3.40.50.970">
    <property type="match status" value="2"/>
</dbReference>
<evidence type="ECO:0000256" key="6">
    <source>
        <dbReference type="HAMAP-Rule" id="MF_01659"/>
    </source>
</evidence>
<evidence type="ECO:0000256" key="5">
    <source>
        <dbReference type="ARBA" id="ARBA00023211"/>
    </source>
</evidence>
<sequence>MQTSVQPSTLLARTVVVALARAGVREVVLCPGSRSAPLAYALHDADAAGLLRLHVRHDERAAAFTALGAGRATGVPAAVVTTSGTAVANLHPAVLEAAEAGVPLVVLSADRPHAVRGTWANQTTALQAGLFGAAARHALDLPVPRAHEPLARARATWAAGVADLVAAALGQRGTRPGPVHGDLAFADPLVPDVPWTPPSLLALSAESARRAPSQGALAAESAGKEVAGGPERTVVVAGDGPAPLGALARRLAERRGWPLLAEPSSGARGGPNAVAAYRLLLDQPALGAAVERVVAVGRPTLSRPVSALLARADVDLVHLVTHVDDPGPARPHHRVLVSSARQGEQDHDHARAGGDWLRRWQRAGAAAQAVTDAVLDDEARAGRLTGPLLAREVAAAVTGTGAQDLLVAAASNAVRDLDLAAAPWADPVAAPRVLAARGLSGIDGTLSTATGAALAAGSPTTVLVGDLAVLHDANGLLLPPGEPEPDLRVVVLDDDGGGIFSGLEHGDPERSDRARVFERLFGTPHGRDLVAIAAALGVPARRVTDLADLRSALAAPVRGREVLVVPADRSDLRALHARIRSRVSGAVAGLGSGS</sequence>
<feature type="domain" description="Thiamine pyrophosphate enzyme N-terminal TPP-binding" evidence="8">
    <location>
        <begin position="12"/>
        <end position="123"/>
    </location>
</feature>
<comment type="pathway">
    <text evidence="6">Quinol/quinone metabolism; 1,4-dihydroxy-2-naphthoate biosynthesis; 1,4-dihydroxy-2-naphthoate from chorismate: step 2/7.</text>
</comment>
<comment type="pathway">
    <text evidence="6">Quinol/quinone metabolism; menaquinone biosynthesis.</text>
</comment>
<dbReference type="GO" id="GO:0009234">
    <property type="term" value="P:menaquinone biosynthetic process"/>
    <property type="evidence" value="ECO:0007669"/>
    <property type="project" value="UniProtKB-UniRule"/>
</dbReference>
<dbReference type="GO" id="GO:0030145">
    <property type="term" value="F:manganese ion binding"/>
    <property type="evidence" value="ECO:0007669"/>
    <property type="project" value="UniProtKB-UniRule"/>
</dbReference>
<comment type="cofactor">
    <cofactor evidence="6">
        <name>Mg(2+)</name>
        <dbReference type="ChEBI" id="CHEBI:18420"/>
    </cofactor>
    <cofactor evidence="6">
        <name>Mn(2+)</name>
        <dbReference type="ChEBI" id="CHEBI:29035"/>
    </cofactor>
</comment>
<dbReference type="InterPro" id="IPR004433">
    <property type="entry name" value="MenaQ_synth_MenD"/>
</dbReference>
<dbReference type="Pfam" id="PF02776">
    <property type="entry name" value="TPP_enzyme_N"/>
    <property type="match status" value="1"/>
</dbReference>
<proteinExistence type="inferred from homology"/>
<keyword evidence="2 6" id="KW-0479">Metal-binding</keyword>
<dbReference type="GO" id="GO:0030976">
    <property type="term" value="F:thiamine pyrophosphate binding"/>
    <property type="evidence" value="ECO:0007669"/>
    <property type="project" value="UniProtKB-UniRule"/>
</dbReference>
<dbReference type="OrthoDB" id="9791859at2"/>
<dbReference type="RefSeq" id="WP_147924377.1">
    <property type="nucleotide sequence ID" value="NZ_VKAC01000001.1"/>
</dbReference>
<dbReference type="PANTHER" id="PTHR42916:SF1">
    <property type="entry name" value="PROTEIN PHYLLO, CHLOROPLASTIC"/>
    <property type="match status" value="1"/>
</dbReference>
<dbReference type="HAMAP" id="MF_01659">
    <property type="entry name" value="MenD"/>
    <property type="match status" value="1"/>
</dbReference>
<evidence type="ECO:0000259" key="7">
    <source>
        <dbReference type="Pfam" id="PF02775"/>
    </source>
</evidence>
<keyword evidence="5 6" id="KW-0464">Manganese</keyword>
<evidence type="ECO:0000256" key="3">
    <source>
        <dbReference type="ARBA" id="ARBA00022842"/>
    </source>
</evidence>
<evidence type="ECO:0000313" key="9">
    <source>
        <dbReference type="EMBL" id="TXR57752.1"/>
    </source>
</evidence>
<accession>A0A5C8ZIM7</accession>
<comment type="cofactor">
    <cofactor evidence="6">
        <name>thiamine diphosphate</name>
        <dbReference type="ChEBI" id="CHEBI:58937"/>
    </cofactor>
    <text evidence="6">Binds 1 thiamine pyrophosphate per subunit.</text>
</comment>
<keyword evidence="6" id="KW-0474">Menaquinone biosynthesis</keyword>
<dbReference type="InterPro" id="IPR011766">
    <property type="entry name" value="TPP_enzyme_TPP-bd"/>
</dbReference>
<dbReference type="EMBL" id="VKAC01000001">
    <property type="protein sequence ID" value="TXR57752.1"/>
    <property type="molecule type" value="Genomic_DNA"/>
</dbReference>
<dbReference type="GO" id="GO:0070204">
    <property type="term" value="F:2-succinyl-5-enolpyruvyl-6-hydroxy-3-cyclohexene-1-carboxylic-acid synthase activity"/>
    <property type="evidence" value="ECO:0007669"/>
    <property type="project" value="UniProtKB-UniRule"/>
</dbReference>
<comment type="subunit">
    <text evidence="6">Homodimer.</text>
</comment>
<dbReference type="AlphaFoldDB" id="A0A5C8ZIM7"/>
<comment type="catalytic activity">
    <reaction evidence="6">
        <text>isochorismate + 2-oxoglutarate + H(+) = 5-enolpyruvoyl-6-hydroxy-2-succinyl-cyclohex-3-ene-1-carboxylate + CO2</text>
        <dbReference type="Rhea" id="RHEA:25593"/>
        <dbReference type="ChEBI" id="CHEBI:15378"/>
        <dbReference type="ChEBI" id="CHEBI:16526"/>
        <dbReference type="ChEBI" id="CHEBI:16810"/>
        <dbReference type="ChEBI" id="CHEBI:29780"/>
        <dbReference type="ChEBI" id="CHEBI:58818"/>
        <dbReference type="EC" id="2.2.1.9"/>
    </reaction>
</comment>
<dbReference type="CDD" id="cd07037">
    <property type="entry name" value="TPP_PYR_MenD"/>
    <property type="match status" value="1"/>
</dbReference>
<evidence type="ECO:0000256" key="4">
    <source>
        <dbReference type="ARBA" id="ARBA00023052"/>
    </source>
</evidence>
<evidence type="ECO:0000256" key="1">
    <source>
        <dbReference type="ARBA" id="ARBA00022679"/>
    </source>
</evidence>
<dbReference type="InterPro" id="IPR012001">
    <property type="entry name" value="Thiamin_PyroP_enz_TPP-bd_dom"/>
</dbReference>